<feature type="region of interest" description="Disordered" evidence="1">
    <location>
        <begin position="26"/>
        <end position="77"/>
    </location>
</feature>
<feature type="transmembrane region" description="Helical" evidence="2">
    <location>
        <begin position="103"/>
        <end position="124"/>
    </location>
</feature>
<dbReference type="Proteomes" id="UP001634007">
    <property type="component" value="Unassembled WGS sequence"/>
</dbReference>
<keyword evidence="2" id="KW-0472">Membrane</keyword>
<keyword evidence="3" id="KW-0732">Signal</keyword>
<name>A0ABD3IW19_EUCGL</name>
<keyword evidence="2" id="KW-0812">Transmembrane</keyword>
<dbReference type="EMBL" id="JBJKBG010000010">
    <property type="protein sequence ID" value="KAL3719165.1"/>
    <property type="molecule type" value="Genomic_DNA"/>
</dbReference>
<evidence type="ECO:0000256" key="1">
    <source>
        <dbReference type="SAM" id="MobiDB-lite"/>
    </source>
</evidence>
<evidence type="ECO:0008006" key="6">
    <source>
        <dbReference type="Google" id="ProtNLM"/>
    </source>
</evidence>
<evidence type="ECO:0000256" key="2">
    <source>
        <dbReference type="SAM" id="Phobius"/>
    </source>
</evidence>
<gene>
    <name evidence="4" type="ORF">ACJRO7_004164</name>
</gene>
<sequence>MAKVLRSMLFSSIILLIATPAPSSLQLPPAPSPAAEPLGLTPQTPPAPSSVAELLGSTARTPPAPSPGALSGGYEERVTASEFDEQDVETIGFLSGFDGKQKAGAALMLLGGSGLLVYGGWLLCGKVRPGSSRRRRLGSLGQPRKFWME</sequence>
<feature type="chain" id="PRO_5044845865" description="Transmembrane protein" evidence="3">
    <location>
        <begin position="24"/>
        <end position="149"/>
    </location>
</feature>
<proteinExistence type="predicted"/>
<comment type="caution">
    <text evidence="4">The sequence shown here is derived from an EMBL/GenBank/DDBJ whole genome shotgun (WGS) entry which is preliminary data.</text>
</comment>
<protein>
    <recommendedName>
        <fullName evidence="6">Transmembrane protein</fullName>
    </recommendedName>
</protein>
<feature type="signal peptide" evidence="3">
    <location>
        <begin position="1"/>
        <end position="23"/>
    </location>
</feature>
<reference evidence="4 5" key="1">
    <citation type="submission" date="2024-11" db="EMBL/GenBank/DDBJ databases">
        <title>Chromosome-level genome assembly of Eucalyptus globulus Labill. provides insights into its genome evolution.</title>
        <authorList>
            <person name="Li X."/>
        </authorList>
    </citation>
    <scope>NUCLEOTIDE SEQUENCE [LARGE SCALE GENOMIC DNA]</scope>
    <source>
        <strain evidence="4">CL2024</strain>
        <tissue evidence="4">Fresh tender leaves</tissue>
    </source>
</reference>
<evidence type="ECO:0000256" key="3">
    <source>
        <dbReference type="SAM" id="SignalP"/>
    </source>
</evidence>
<accession>A0ABD3IW19</accession>
<dbReference type="AlphaFoldDB" id="A0ABD3IW19"/>
<organism evidence="4 5">
    <name type="scientific">Eucalyptus globulus</name>
    <name type="common">Tasmanian blue gum</name>
    <dbReference type="NCBI Taxonomy" id="34317"/>
    <lineage>
        <taxon>Eukaryota</taxon>
        <taxon>Viridiplantae</taxon>
        <taxon>Streptophyta</taxon>
        <taxon>Embryophyta</taxon>
        <taxon>Tracheophyta</taxon>
        <taxon>Spermatophyta</taxon>
        <taxon>Magnoliopsida</taxon>
        <taxon>eudicotyledons</taxon>
        <taxon>Gunneridae</taxon>
        <taxon>Pentapetalae</taxon>
        <taxon>rosids</taxon>
        <taxon>malvids</taxon>
        <taxon>Myrtales</taxon>
        <taxon>Myrtaceae</taxon>
        <taxon>Myrtoideae</taxon>
        <taxon>Eucalypteae</taxon>
        <taxon>Eucalyptus</taxon>
    </lineage>
</organism>
<keyword evidence="2" id="KW-1133">Transmembrane helix</keyword>
<keyword evidence="5" id="KW-1185">Reference proteome</keyword>
<evidence type="ECO:0000313" key="4">
    <source>
        <dbReference type="EMBL" id="KAL3719165.1"/>
    </source>
</evidence>
<evidence type="ECO:0000313" key="5">
    <source>
        <dbReference type="Proteomes" id="UP001634007"/>
    </source>
</evidence>